<reference evidence="3" key="1">
    <citation type="submission" date="2015-08" db="EMBL/GenBank/DDBJ databases">
        <authorList>
            <person name="Babu N.S."/>
            <person name="Beckwith C.J."/>
            <person name="Beseler K.G."/>
            <person name="Brison A."/>
            <person name="Carone J.V."/>
            <person name="Caskin T.P."/>
            <person name="Diamond M."/>
            <person name="Durham M.E."/>
            <person name="Foxe J.M."/>
            <person name="Go M."/>
            <person name="Henderson B.A."/>
            <person name="Jones I.B."/>
            <person name="McGettigan J.A."/>
            <person name="Micheletti S.J."/>
            <person name="Nasrallah M.E."/>
            <person name="Ortiz D."/>
            <person name="Piller C.R."/>
            <person name="Privatt S.R."/>
            <person name="Schneider S.L."/>
            <person name="Sharp S."/>
            <person name="Smith T.C."/>
            <person name="Stanton J.D."/>
            <person name="Ullery H.E."/>
            <person name="Wilson R.J."/>
            <person name="Serrano M.G."/>
            <person name="Buck G."/>
            <person name="Lee V."/>
            <person name="Wang Y."/>
            <person name="Carvalho R."/>
            <person name="Voegtly L."/>
            <person name="Shi R."/>
            <person name="Duckworth R."/>
            <person name="Johnson A."/>
            <person name="Loviza R."/>
            <person name="Walstead R."/>
            <person name="Shah Z."/>
            <person name="Kiflezghi M."/>
            <person name="Wade K."/>
            <person name="Ball S.L."/>
            <person name="Bradley K.W."/>
            <person name="Asai D.J."/>
            <person name="Bowman C.A."/>
            <person name="Russell D.A."/>
            <person name="Pope W.H."/>
            <person name="Jacobs-Sera D."/>
            <person name="Hendrix R.W."/>
            <person name="Hatfull G.F."/>
        </authorList>
    </citation>
    <scope>NUCLEOTIDE SEQUENCE</scope>
</reference>
<feature type="compositionally biased region" description="Gly residues" evidence="1">
    <location>
        <begin position="403"/>
        <end position="423"/>
    </location>
</feature>
<feature type="region of interest" description="Disordered" evidence="1">
    <location>
        <begin position="398"/>
        <end position="460"/>
    </location>
</feature>
<evidence type="ECO:0000256" key="1">
    <source>
        <dbReference type="SAM" id="MobiDB-lite"/>
    </source>
</evidence>
<dbReference type="InterPro" id="IPR045117">
    <property type="entry name" value="ATXN2-like"/>
</dbReference>
<dbReference type="AlphaFoldDB" id="A0A1D1ZNB4"/>
<dbReference type="PANTHER" id="PTHR12854">
    <property type="entry name" value="ATAXIN 2-RELATED"/>
    <property type="match status" value="1"/>
</dbReference>
<sequence>MEKRMAWTAKVLVGYTVDAQTKSGKTYRGILSSISSDKGALVAHLSMTTLVRDAKVQGELPVVRPTPTLALPWLDIVSITAKGAALGAEDVSTASTHNGIEGLGTDADISRGRGGRADRELQRWVPTADEADLGSLEGLEGARGGGRGGGRPSASHGGRGGSGSNSGWDQFALNEAKFGVRTDYAEELYTTALDPRASTISAAEADRIAREIEGGGAHGKAGGLASRHVLEERGLAVLDDSGLDEEDLYGAVLRTDGPGGAAAGRPAASGERNGAGSGGSARPGASAAVPVPKPAASRSAPIDIDARRETNKLRAQMMEGKKTSPYGTPKSLKSPLASPLINDAAKLEALNLNPGTTVVDEEVRRDFQQFKAAQSQQVKRPDLHEFKAFSQTLDNRLRSGAAGSAGSGVTSGSGSVGAPGGGEDAAPRPAPAAEAAPAAPPSGAAPALPAAKPTTSGGLNPFAKAFTFNAGAREFTPSGAAARAPPAPPAASASPAPPAHASSSAASTPTSSSGAGSFGRSGLRPGGPAPATGPEGGFRTGRSGGPRPGPGDGYREGYGRRGGGGG</sequence>
<dbReference type="InterPro" id="IPR009604">
    <property type="entry name" value="LsmAD_domain"/>
</dbReference>
<protein>
    <recommendedName>
        <fullName evidence="2">LsmAD domain-containing protein</fullName>
    </recommendedName>
</protein>
<feature type="compositionally biased region" description="Gly residues" evidence="1">
    <location>
        <begin position="141"/>
        <end position="164"/>
    </location>
</feature>
<dbReference type="GO" id="GO:0034063">
    <property type="term" value="P:stress granule assembly"/>
    <property type="evidence" value="ECO:0007669"/>
    <property type="project" value="TreeGrafter"/>
</dbReference>
<feature type="region of interest" description="Disordered" evidence="1">
    <location>
        <begin position="95"/>
        <end position="168"/>
    </location>
</feature>
<organism evidence="3">
    <name type="scientific">Auxenochlorella protothecoides</name>
    <name type="common">Green microalga</name>
    <name type="synonym">Chlorella protothecoides</name>
    <dbReference type="NCBI Taxonomy" id="3075"/>
    <lineage>
        <taxon>Eukaryota</taxon>
        <taxon>Viridiplantae</taxon>
        <taxon>Chlorophyta</taxon>
        <taxon>core chlorophytes</taxon>
        <taxon>Trebouxiophyceae</taxon>
        <taxon>Chlorellales</taxon>
        <taxon>Chlorellaceae</taxon>
        <taxon>Auxenochlorella</taxon>
    </lineage>
</organism>
<feature type="compositionally biased region" description="Gly residues" evidence="1">
    <location>
        <begin position="534"/>
        <end position="552"/>
    </location>
</feature>
<evidence type="ECO:0000259" key="2">
    <source>
        <dbReference type="SMART" id="SM01272"/>
    </source>
</evidence>
<evidence type="ECO:0000313" key="3">
    <source>
        <dbReference type="EMBL" id="JAT68341.1"/>
    </source>
</evidence>
<dbReference type="PANTHER" id="PTHR12854:SF7">
    <property type="entry name" value="ATAXIN-2 HOMOLOG"/>
    <property type="match status" value="1"/>
</dbReference>
<dbReference type="Pfam" id="PF14438">
    <property type="entry name" value="SM-ATX"/>
    <property type="match status" value="1"/>
</dbReference>
<dbReference type="Pfam" id="PF06741">
    <property type="entry name" value="LsmAD"/>
    <property type="match status" value="1"/>
</dbReference>
<feature type="compositionally biased region" description="Low complexity" evidence="1">
    <location>
        <begin position="431"/>
        <end position="453"/>
    </location>
</feature>
<dbReference type="InterPro" id="IPR025852">
    <property type="entry name" value="SM_dom_ATX"/>
</dbReference>
<dbReference type="GO" id="GO:0003729">
    <property type="term" value="F:mRNA binding"/>
    <property type="evidence" value="ECO:0007669"/>
    <property type="project" value="TreeGrafter"/>
</dbReference>
<feature type="compositionally biased region" description="Low complexity" evidence="1">
    <location>
        <begin position="282"/>
        <end position="301"/>
    </location>
</feature>
<feature type="domain" description="LsmAD" evidence="2">
    <location>
        <begin position="178"/>
        <end position="255"/>
    </location>
</feature>
<feature type="compositionally biased region" description="Low complexity" evidence="1">
    <location>
        <begin position="477"/>
        <end position="522"/>
    </location>
</feature>
<feature type="region of interest" description="Disordered" evidence="1">
    <location>
        <begin position="477"/>
        <end position="566"/>
    </location>
</feature>
<feature type="region of interest" description="Disordered" evidence="1">
    <location>
        <begin position="255"/>
        <end position="302"/>
    </location>
</feature>
<dbReference type="SMART" id="SM01272">
    <property type="entry name" value="LsmAD"/>
    <property type="match status" value="1"/>
</dbReference>
<name>A0A1D1ZNB4_AUXPR</name>
<gene>
    <name evidence="3" type="ORF">g.74060</name>
</gene>
<feature type="compositionally biased region" description="Low complexity" evidence="1">
    <location>
        <begin position="263"/>
        <end position="272"/>
    </location>
</feature>
<feature type="compositionally biased region" description="Basic and acidic residues" evidence="1">
    <location>
        <begin position="108"/>
        <end position="122"/>
    </location>
</feature>
<dbReference type="GO" id="GO:0010494">
    <property type="term" value="C:cytoplasmic stress granule"/>
    <property type="evidence" value="ECO:0007669"/>
    <property type="project" value="TreeGrafter"/>
</dbReference>
<feature type="non-terminal residue" evidence="3">
    <location>
        <position position="566"/>
    </location>
</feature>
<accession>A0A1D1ZNB4</accession>
<dbReference type="EMBL" id="GDKF01010281">
    <property type="protein sequence ID" value="JAT68341.1"/>
    <property type="molecule type" value="Transcribed_RNA"/>
</dbReference>
<proteinExistence type="predicted"/>